<dbReference type="PANTHER" id="PTHR13275:SF4">
    <property type="entry name" value="VACUOLAR PROTEIN SORTING-ASSOCIATED PROTEIN 72 HOMOLOG"/>
    <property type="match status" value="1"/>
</dbReference>
<evidence type="ECO:0000313" key="5">
    <source>
        <dbReference type="Proteomes" id="UP000194127"/>
    </source>
</evidence>
<dbReference type="InterPro" id="IPR013272">
    <property type="entry name" value="Vps72/YL1_C"/>
</dbReference>
<dbReference type="RefSeq" id="XP_024344814.1">
    <property type="nucleotide sequence ID" value="XM_024478242.1"/>
</dbReference>
<feature type="region of interest" description="Disordered" evidence="2">
    <location>
        <begin position="247"/>
        <end position="271"/>
    </location>
</feature>
<feature type="region of interest" description="Disordered" evidence="2">
    <location>
        <begin position="146"/>
        <end position="185"/>
    </location>
</feature>
<dbReference type="GeneID" id="36323192"/>
<dbReference type="SMART" id="SM00993">
    <property type="entry name" value="YL1_C"/>
    <property type="match status" value="1"/>
</dbReference>
<protein>
    <recommendedName>
        <fullName evidence="3">Vps72/YL1 C-terminal domain-containing protein</fullName>
    </recommendedName>
</protein>
<dbReference type="OrthoDB" id="78296at2759"/>
<feature type="domain" description="Vps72/YL1 C-terminal" evidence="3">
    <location>
        <begin position="412"/>
        <end position="441"/>
    </location>
</feature>
<dbReference type="AlphaFoldDB" id="A0A1X6NHM2"/>
<name>A0A1X6NHM2_9APHY</name>
<evidence type="ECO:0000259" key="3">
    <source>
        <dbReference type="SMART" id="SM00993"/>
    </source>
</evidence>
<dbReference type="PANTHER" id="PTHR13275">
    <property type="entry name" value="YL-1 PROTEIN TRANSCRIPTION FACTOR-LIKE 1"/>
    <property type="match status" value="1"/>
</dbReference>
<organism evidence="4 5">
    <name type="scientific">Postia placenta MAD-698-R-SB12</name>
    <dbReference type="NCBI Taxonomy" id="670580"/>
    <lineage>
        <taxon>Eukaryota</taxon>
        <taxon>Fungi</taxon>
        <taxon>Dikarya</taxon>
        <taxon>Basidiomycota</taxon>
        <taxon>Agaricomycotina</taxon>
        <taxon>Agaricomycetes</taxon>
        <taxon>Polyporales</taxon>
        <taxon>Adustoporiaceae</taxon>
        <taxon>Rhodonia</taxon>
    </lineage>
</organism>
<dbReference type="EMBL" id="KZ110591">
    <property type="protein sequence ID" value="OSX68020.1"/>
    <property type="molecule type" value="Genomic_DNA"/>
</dbReference>
<evidence type="ECO:0000256" key="2">
    <source>
        <dbReference type="SAM" id="MobiDB-lite"/>
    </source>
</evidence>
<feature type="compositionally biased region" description="Basic and acidic residues" evidence="2">
    <location>
        <begin position="80"/>
        <end position="94"/>
    </location>
</feature>
<evidence type="ECO:0000313" key="4">
    <source>
        <dbReference type="EMBL" id="OSX68020.1"/>
    </source>
</evidence>
<comment type="similarity">
    <text evidence="1">Belongs to the VPS72/YL1 family.</text>
</comment>
<feature type="region of interest" description="Disordered" evidence="2">
    <location>
        <begin position="80"/>
        <end position="127"/>
    </location>
</feature>
<dbReference type="Pfam" id="PF05764">
    <property type="entry name" value="YL1"/>
    <property type="match status" value="1"/>
</dbReference>
<feature type="compositionally biased region" description="Low complexity" evidence="2">
    <location>
        <begin position="331"/>
        <end position="341"/>
    </location>
</feature>
<accession>A0A1X6NHM2</accession>
<feature type="region of interest" description="Disordered" evidence="2">
    <location>
        <begin position="324"/>
        <end position="353"/>
    </location>
</feature>
<dbReference type="Proteomes" id="UP000194127">
    <property type="component" value="Unassembled WGS sequence"/>
</dbReference>
<evidence type="ECO:0000256" key="1">
    <source>
        <dbReference type="ARBA" id="ARBA00006832"/>
    </source>
</evidence>
<proteinExistence type="inferred from homology"/>
<feature type="compositionally biased region" description="Basic and acidic residues" evidence="2">
    <location>
        <begin position="112"/>
        <end position="121"/>
    </location>
</feature>
<sequence>MAEEEFLVTRRPRRSTAGNRMEAALAEFQAEDVGEEQEDDVDFILEKDEEDAFGSDFESTDEEAVQADIDAAAERIIHEEERTVRKSARSKLDKVTAAAHARQKATFNPQDRPSESRERVPSSEAKVKRRVSLGVVVDAETGEVVERAKRQSSRRHTMMNTSATVSRLKDEQEKKSALPKKVKTKVRAPTQTELIARALDMEEGNISEHRNYLTLEEEKRKQARLVRTTVQGQRLRWVSKCEEVKIKVEPPPPPPPPAPPQTAPYGNTYPRASSPYTYTPTATSTSYFHPSSYAYAYPSYAPSSTAPSYSYAAYPYQGYAQPSASIPPPASSSLPSSAARMPAPPVPASPAAPLERTEKVTKNYIIHELDQSDGTPKPTWHRTMRAMFGDHVKWEELRVYTSKGRPLARPIQTCPITGKAAPYRDPRTGAPFADSEAYRTLSHLLEHEYVWSDSLGCYIGRQGDDVI</sequence>
<dbReference type="Pfam" id="PF08265">
    <property type="entry name" value="YL1_C"/>
    <property type="match status" value="1"/>
</dbReference>
<feature type="compositionally biased region" description="Pro residues" evidence="2">
    <location>
        <begin position="249"/>
        <end position="262"/>
    </location>
</feature>
<reference evidence="4 5" key="1">
    <citation type="submission" date="2017-04" db="EMBL/GenBank/DDBJ databases">
        <title>Genome Sequence of the Model Brown-Rot Fungus Postia placenta SB12.</title>
        <authorList>
            <consortium name="DOE Joint Genome Institute"/>
            <person name="Gaskell J."/>
            <person name="Kersten P."/>
            <person name="Larrondo L.F."/>
            <person name="Canessa P."/>
            <person name="Martinez D."/>
            <person name="Hibbett D."/>
            <person name="Schmoll M."/>
            <person name="Kubicek C.P."/>
            <person name="Martinez A.T."/>
            <person name="Yadav J."/>
            <person name="Master E."/>
            <person name="Magnuson J.K."/>
            <person name="James T."/>
            <person name="Yaver D."/>
            <person name="Berka R."/>
            <person name="Labutti K."/>
            <person name="Lipzen A."/>
            <person name="Aerts A."/>
            <person name="Barry K."/>
            <person name="Henrissat B."/>
            <person name="Blanchette R."/>
            <person name="Grigoriev I."/>
            <person name="Cullen D."/>
        </authorList>
    </citation>
    <scope>NUCLEOTIDE SEQUENCE [LARGE SCALE GENOMIC DNA]</scope>
    <source>
        <strain evidence="4 5">MAD-698-R-SB12</strain>
    </source>
</reference>
<dbReference type="GO" id="GO:0005634">
    <property type="term" value="C:nucleus"/>
    <property type="evidence" value="ECO:0007669"/>
    <property type="project" value="TreeGrafter"/>
</dbReference>
<gene>
    <name evidence="4" type="ORF">POSPLADRAFT_1043179</name>
</gene>
<keyword evidence="5" id="KW-1185">Reference proteome</keyword>
<feature type="compositionally biased region" description="Basic and acidic residues" evidence="2">
    <location>
        <begin position="167"/>
        <end position="176"/>
    </location>
</feature>
<dbReference type="InterPro" id="IPR046757">
    <property type="entry name" value="YL1_N"/>
</dbReference>
<dbReference type="STRING" id="670580.A0A1X6NHM2"/>